<feature type="compositionally biased region" description="Polar residues" evidence="1">
    <location>
        <begin position="242"/>
        <end position="251"/>
    </location>
</feature>
<comment type="caution">
    <text evidence="3">The sequence shown here is derived from an EMBL/GenBank/DDBJ whole genome shotgun (WGS) entry which is preliminary data.</text>
</comment>
<feature type="compositionally biased region" description="Polar residues" evidence="1">
    <location>
        <begin position="408"/>
        <end position="452"/>
    </location>
</feature>
<feature type="compositionally biased region" description="Low complexity" evidence="1">
    <location>
        <begin position="152"/>
        <end position="165"/>
    </location>
</feature>
<organism evidence="3 4">
    <name type="scientific">Batillaria attramentaria</name>
    <dbReference type="NCBI Taxonomy" id="370345"/>
    <lineage>
        <taxon>Eukaryota</taxon>
        <taxon>Metazoa</taxon>
        <taxon>Spiralia</taxon>
        <taxon>Lophotrochozoa</taxon>
        <taxon>Mollusca</taxon>
        <taxon>Gastropoda</taxon>
        <taxon>Caenogastropoda</taxon>
        <taxon>Sorbeoconcha</taxon>
        <taxon>Cerithioidea</taxon>
        <taxon>Batillariidae</taxon>
        <taxon>Batillaria</taxon>
    </lineage>
</organism>
<feature type="region of interest" description="Disordered" evidence="1">
    <location>
        <begin position="329"/>
        <end position="349"/>
    </location>
</feature>
<feature type="compositionally biased region" description="Low complexity" evidence="1">
    <location>
        <begin position="1076"/>
        <end position="1092"/>
    </location>
</feature>
<dbReference type="PANTHER" id="PTHR14689:SF0">
    <property type="entry name" value="COILED-COIL DOMAIN-CONTAINING PROTEIN 82"/>
    <property type="match status" value="1"/>
</dbReference>
<sequence length="1468" mass="159181">MDPNHWSNYNQYSRLPGSLPTPHSAFPLLDQAGLSSGLSLTHSLQPHAPLPQRALGTLPAVNYAAAHHSALHSSTMSQIIESMSPLAGSFNPQSLHKGMGLGQNPLVFDSVRGDQQIPVSSARFSSTPGFSASKSSLFAEEHAMKEPPHAYSSPSVISQSPSVESGTKGWGLSNFMPPPSSNPFGAISSMDLSSALPVSAGGHRSSQPPPAHSSASRHSAIQRNPFSPESLLEPSSRSGRSEMNTPSSPQVHSIYGMMGLARQHGHSTPVSQHQMEFHSIHPHGEIEDLSSGSQQQNQMFYAMSSSYSSSTPTNTTSYAGSQLSAADINYDPVSPATPLSENQPGETAFPTTVSFADLNAIGAGQQGASKSRSGHSGPPGLSLPEPKEVPQHLHSLMMPQPPSRGRGSKSQVQQISASVNSPHQHSPISVGSPQAPMSSIGSPQNVMPSSTVKPAAPPVQAMADSSTTPAKPKKPRSRKKPKTEILKNTPTSRPVPQFQPPDNQTLMQTQFGNSTSSPSPQAAMRMRGAGSMGENMGGDGGGYQVMSSVGNQQVSPISDQSPRSQQQNVDAPSLITLSNSNMSGGRSSVDAGMKNASAAEPMMSGAYQDEPELMPQQAAQFDLQAFSSQPYMEQLVSAQPSHVRLIPGNVYSDAMHVAAGLPVFPTYGYQTVPEGSTIDEAAFSSLFDTSSGSKPEQTGAVLENSLVELESHQPVQVSKPSATFTAPVEEDDELCNFAQPPPELVDKDKPVFKPNPLNNTNSANPAEPQQTPEVKVQPPVKQPAGFQDSFLSFLMGKKQETLSSVTSATIGEKPQLPKYIPEPRRPAPPRHTSQDSAAHSSTPLSFSDDEENSSNVGMAVKNAISSLGRDSDSDDSDVVETGYSVQRTKDLTVKITLQNTLKRQNKRGRPRGGGVGRGRGRGEILPKAKSGPREPTPPPPRESIGRRAKDLAKVKASRKKKKHQDSGSSSSNDEDSEEAEVKPKGPGRVRRESGSESAYDSDKDPVWTPFAEESPRRPPAFGFDPLPTLEPRPKKGKSKAKRGTSRAIKEGGHQHEVEHHDVGDISGSPAKVARVSDSGDNAAKNAANGASKRVSTSTKQDEPPEASDPNFQVGRFLLEKKDLHNYESYPVWRLEQGRMLRKFEMFIDNGRVLHKAVSTYSSWVPTMGTQFVPIRVLVITNKPHGEIVEVLEEYRPKPPSDGSLEVQYEDDPLVDHFNVYLQIFLSQSLEPSFLAAIRKSKEYFYLVPLEKIDKMIEAKLEQIDHAVQWKPRFRECMRMKPQMREINRPNLKQSCQACENSSPPTIKSVLFHGAPYDRFLLTDLPDSDNSSTEFLVGKTAAPYVTQYHSLHHFKYRLYQRCRAKVHMVRESNKSQNIKDESILDQCLQNRAWVLKLPLTFDGGIGDEFGFLQAGRSVVGVELSGKDEPLVPGSCYWDAGFSTERGPNIFDANFITAGLTAVIISRRRL</sequence>
<feature type="domain" description="DUF4211" evidence="2">
    <location>
        <begin position="1209"/>
        <end position="1318"/>
    </location>
</feature>
<name>A0ABD0KPF5_9CAEN</name>
<feature type="compositionally biased region" description="Low complexity" evidence="1">
    <location>
        <begin position="212"/>
        <end position="238"/>
    </location>
</feature>
<keyword evidence="4" id="KW-1185">Reference proteome</keyword>
<feature type="region of interest" description="Disordered" evidence="1">
    <location>
        <begin position="805"/>
        <end position="1111"/>
    </location>
</feature>
<feature type="compositionally biased region" description="Polar residues" evidence="1">
    <location>
        <begin position="545"/>
        <end position="586"/>
    </location>
</feature>
<feature type="compositionally biased region" description="Basic residues" evidence="1">
    <location>
        <begin position="471"/>
        <end position="481"/>
    </location>
</feature>
<feature type="region of interest" description="Disordered" evidence="1">
    <location>
        <begin position="735"/>
        <end position="783"/>
    </location>
</feature>
<evidence type="ECO:0000313" key="4">
    <source>
        <dbReference type="Proteomes" id="UP001519460"/>
    </source>
</evidence>
<feature type="region of interest" description="Disordered" evidence="1">
    <location>
        <begin position="364"/>
        <end position="590"/>
    </location>
</feature>
<feature type="region of interest" description="Disordered" evidence="1">
    <location>
        <begin position="142"/>
        <end position="176"/>
    </location>
</feature>
<feature type="compositionally biased region" description="Basic residues" evidence="1">
    <location>
        <begin position="1034"/>
        <end position="1044"/>
    </location>
</feature>
<evidence type="ECO:0000259" key="2">
    <source>
        <dbReference type="Pfam" id="PF13926"/>
    </source>
</evidence>
<evidence type="ECO:0000313" key="3">
    <source>
        <dbReference type="EMBL" id="KAK7488802.1"/>
    </source>
</evidence>
<feature type="compositionally biased region" description="Low complexity" evidence="1">
    <location>
        <begin position="767"/>
        <end position="783"/>
    </location>
</feature>
<feature type="non-terminal residue" evidence="3">
    <location>
        <position position="1468"/>
    </location>
</feature>
<reference evidence="3 4" key="1">
    <citation type="journal article" date="2023" name="Sci. Data">
        <title>Genome assembly of the Korean intertidal mud-creeper Batillaria attramentaria.</title>
        <authorList>
            <person name="Patra A.K."/>
            <person name="Ho P.T."/>
            <person name="Jun S."/>
            <person name="Lee S.J."/>
            <person name="Kim Y."/>
            <person name="Won Y.J."/>
        </authorList>
    </citation>
    <scope>NUCLEOTIDE SEQUENCE [LARGE SCALE GENOMIC DNA]</scope>
    <source>
        <strain evidence="3">Wonlab-2016</strain>
    </source>
</reference>
<dbReference type="Pfam" id="PF13926">
    <property type="entry name" value="DUF4211"/>
    <property type="match status" value="1"/>
</dbReference>
<feature type="compositionally biased region" description="Polar residues" evidence="1">
    <location>
        <begin position="337"/>
        <end position="349"/>
    </location>
</feature>
<feature type="compositionally biased region" description="Basic and acidic residues" evidence="1">
    <location>
        <begin position="943"/>
        <end position="953"/>
    </location>
</feature>
<dbReference type="Proteomes" id="UP001519460">
    <property type="component" value="Unassembled WGS sequence"/>
</dbReference>
<accession>A0ABD0KPF5</accession>
<dbReference type="InterPro" id="IPR025451">
    <property type="entry name" value="DUF4211"/>
</dbReference>
<dbReference type="PANTHER" id="PTHR14689">
    <property type="entry name" value="PHORBOL-ESTER_DAG-TYPE DOMAIN-CONTAINING PROTEIN"/>
    <property type="match status" value="1"/>
</dbReference>
<proteinExistence type="predicted"/>
<feature type="region of interest" description="Disordered" evidence="1">
    <location>
        <begin position="196"/>
        <end position="252"/>
    </location>
</feature>
<dbReference type="EMBL" id="JACVVK020000146">
    <property type="protein sequence ID" value="KAK7488802.1"/>
    <property type="molecule type" value="Genomic_DNA"/>
</dbReference>
<evidence type="ECO:0000256" key="1">
    <source>
        <dbReference type="SAM" id="MobiDB-lite"/>
    </source>
</evidence>
<gene>
    <name evidence="3" type="ORF">BaRGS_00019937</name>
</gene>
<feature type="compositionally biased region" description="Basic and acidic residues" evidence="1">
    <location>
        <begin position="979"/>
        <end position="1005"/>
    </location>
</feature>
<feature type="compositionally biased region" description="Basic and acidic residues" evidence="1">
    <location>
        <begin position="1047"/>
        <end position="1063"/>
    </location>
</feature>
<feature type="compositionally biased region" description="Polar residues" evidence="1">
    <location>
        <begin position="486"/>
        <end position="520"/>
    </location>
</feature>
<feature type="compositionally biased region" description="Polar residues" evidence="1">
    <location>
        <begin position="834"/>
        <end position="845"/>
    </location>
</feature>
<protein>
    <recommendedName>
        <fullName evidence="2">DUF4211 domain-containing protein</fullName>
    </recommendedName>
</protein>